<dbReference type="InterPro" id="IPR001387">
    <property type="entry name" value="Cro/C1-type_HTH"/>
</dbReference>
<accession>A0A6S7DUU5</accession>
<organism evidence="3 4">
    <name type="scientific">Achromobacter piechaudii</name>
    <dbReference type="NCBI Taxonomy" id="72556"/>
    <lineage>
        <taxon>Bacteria</taxon>
        <taxon>Pseudomonadati</taxon>
        <taxon>Pseudomonadota</taxon>
        <taxon>Betaproteobacteria</taxon>
        <taxon>Burkholderiales</taxon>
        <taxon>Alcaligenaceae</taxon>
        <taxon>Achromobacter</taxon>
    </lineage>
</organism>
<dbReference type="InterPro" id="IPR013435">
    <property type="entry name" value="Mobile_mystery_prot_A"/>
</dbReference>
<evidence type="ECO:0000313" key="5">
    <source>
        <dbReference type="Proteomes" id="UP000494116"/>
    </source>
</evidence>
<reference evidence="4 5" key="1">
    <citation type="submission" date="2020-04" db="EMBL/GenBank/DDBJ databases">
        <authorList>
            <person name="De Canck E."/>
        </authorList>
    </citation>
    <scope>NUCLEOTIDE SEQUENCE [LARGE SCALE GENOMIC DNA]</scope>
    <source>
        <strain evidence="3 4">LMG 1861</strain>
        <strain evidence="2 5">LMG 1873</strain>
    </source>
</reference>
<dbReference type="CDD" id="cd00093">
    <property type="entry name" value="HTH_XRE"/>
    <property type="match status" value="1"/>
</dbReference>
<evidence type="ECO:0000259" key="1">
    <source>
        <dbReference type="PROSITE" id="PS50943"/>
    </source>
</evidence>
<dbReference type="NCBIfam" id="TIGR02612">
    <property type="entry name" value="mob_myst_A"/>
    <property type="match status" value="1"/>
</dbReference>
<dbReference type="PROSITE" id="PS50943">
    <property type="entry name" value="HTH_CROC1"/>
    <property type="match status" value="1"/>
</dbReference>
<evidence type="ECO:0000313" key="2">
    <source>
        <dbReference type="EMBL" id="CAB3661596.1"/>
    </source>
</evidence>
<dbReference type="SUPFAM" id="SSF47413">
    <property type="entry name" value="lambda repressor-like DNA-binding domains"/>
    <property type="match status" value="1"/>
</dbReference>
<evidence type="ECO:0000313" key="3">
    <source>
        <dbReference type="EMBL" id="CAB3846108.1"/>
    </source>
</evidence>
<dbReference type="AlphaFoldDB" id="A0A6S7DUU5"/>
<gene>
    <name evidence="3" type="ORF">LMG1861_01554</name>
    <name evidence="2" type="ORF">LMG1873_00615</name>
</gene>
<dbReference type="Gene3D" id="1.10.260.40">
    <property type="entry name" value="lambda repressor-like DNA-binding domains"/>
    <property type="match status" value="1"/>
</dbReference>
<keyword evidence="5" id="KW-1185">Reference proteome</keyword>
<dbReference type="GO" id="GO:0003677">
    <property type="term" value="F:DNA binding"/>
    <property type="evidence" value="ECO:0007669"/>
    <property type="project" value="InterPro"/>
</dbReference>
<dbReference type="EMBL" id="CADILD010000001">
    <property type="protein sequence ID" value="CAB3846108.1"/>
    <property type="molecule type" value="Genomic_DNA"/>
</dbReference>
<evidence type="ECO:0000313" key="4">
    <source>
        <dbReference type="Proteomes" id="UP000494105"/>
    </source>
</evidence>
<dbReference type="EMBL" id="CADIJS010000001">
    <property type="protein sequence ID" value="CAB3661596.1"/>
    <property type="molecule type" value="Genomic_DNA"/>
</dbReference>
<dbReference type="InterPro" id="IPR010982">
    <property type="entry name" value="Lambda_DNA-bd_dom_sf"/>
</dbReference>
<dbReference type="Proteomes" id="UP000494116">
    <property type="component" value="Unassembled WGS sequence"/>
</dbReference>
<dbReference type="SMART" id="SM00530">
    <property type="entry name" value="HTH_XRE"/>
    <property type="match status" value="1"/>
</dbReference>
<proteinExistence type="predicted"/>
<dbReference type="Proteomes" id="UP000494105">
    <property type="component" value="Unassembled WGS sequence"/>
</dbReference>
<name>A0A6S7DUU5_9BURK</name>
<dbReference type="Pfam" id="PF01381">
    <property type="entry name" value="HTH_3"/>
    <property type="match status" value="1"/>
</dbReference>
<sequence length="163" mass="18662">MHSVQAYRLIMSPELNQLRLEQLQATLARYAALLTQKTPAHGWLKLIRESLGLNQRQQAQRLGIAAPTLHKAEQAEADERITLGNLRKLADGLDCELVYALVPRKPLTDVIQERARAIALEEVSGVAHTMSLEDQRPTDARLRKQVERRTEELLRGRWSDLWR</sequence>
<feature type="domain" description="HTH cro/C1-type" evidence="1">
    <location>
        <begin position="44"/>
        <end position="100"/>
    </location>
</feature>
<protein>
    <recommendedName>
        <fullName evidence="1">HTH cro/C1-type domain-containing protein</fullName>
    </recommendedName>
</protein>